<proteinExistence type="inferred from homology"/>
<dbReference type="PANTHER" id="PTHR30524">
    <property type="entry name" value="MANNITOL-1-PHOSPHATE 5-DEHYDROGENASE"/>
    <property type="match status" value="1"/>
</dbReference>
<reference evidence="10" key="1">
    <citation type="submission" date="2020-08" db="EMBL/GenBank/DDBJ databases">
        <title>Genome public.</title>
        <authorList>
            <person name="Liu C."/>
            <person name="Sun Q."/>
        </authorList>
    </citation>
    <scope>NUCLEOTIDE SEQUENCE</scope>
    <source>
        <strain evidence="10">BX21</strain>
    </source>
</reference>
<dbReference type="InterPro" id="IPR013131">
    <property type="entry name" value="Mannitol_DH_N"/>
</dbReference>
<dbReference type="GO" id="GO:0005829">
    <property type="term" value="C:cytosol"/>
    <property type="evidence" value="ECO:0007669"/>
    <property type="project" value="TreeGrafter"/>
</dbReference>
<evidence type="ECO:0000256" key="7">
    <source>
        <dbReference type="HAMAP-Rule" id="MF_00196"/>
    </source>
</evidence>
<evidence type="ECO:0000259" key="8">
    <source>
        <dbReference type="Pfam" id="PF01232"/>
    </source>
</evidence>
<evidence type="ECO:0000256" key="4">
    <source>
        <dbReference type="ARBA" id="ARBA00023002"/>
    </source>
</evidence>
<evidence type="ECO:0000256" key="3">
    <source>
        <dbReference type="ARBA" id="ARBA00016219"/>
    </source>
</evidence>
<dbReference type="PROSITE" id="PS00974">
    <property type="entry name" value="MANNITOL_DHGENASE"/>
    <property type="match status" value="1"/>
</dbReference>
<dbReference type="GO" id="GO:0019592">
    <property type="term" value="P:mannitol catabolic process"/>
    <property type="evidence" value="ECO:0007669"/>
    <property type="project" value="TreeGrafter"/>
</dbReference>
<dbReference type="Gene3D" id="3.40.50.720">
    <property type="entry name" value="NAD(P)-binding Rossmann-like Domain"/>
    <property type="match status" value="1"/>
</dbReference>
<dbReference type="AlphaFoldDB" id="A0A926IK83"/>
<dbReference type="GO" id="GO:0008926">
    <property type="term" value="F:mannitol-1-phosphate 5-dehydrogenase activity"/>
    <property type="evidence" value="ECO:0007669"/>
    <property type="project" value="UniProtKB-UniRule"/>
</dbReference>
<keyword evidence="4 7" id="KW-0560">Oxidoreductase</keyword>
<evidence type="ECO:0000256" key="2">
    <source>
        <dbReference type="ARBA" id="ARBA00012939"/>
    </source>
</evidence>
<dbReference type="Pfam" id="PF01232">
    <property type="entry name" value="Mannitol_dh"/>
    <property type="match status" value="1"/>
</dbReference>
<dbReference type="NCBIfam" id="NF002647">
    <property type="entry name" value="PRK02318.1-3"/>
    <property type="match status" value="1"/>
</dbReference>
<protein>
    <recommendedName>
        <fullName evidence="3 7">Mannitol-1-phosphate 5-dehydrogenase</fullName>
        <ecNumber evidence="2 7">1.1.1.17</ecNumber>
    </recommendedName>
</protein>
<evidence type="ECO:0000259" key="9">
    <source>
        <dbReference type="Pfam" id="PF08125"/>
    </source>
</evidence>
<dbReference type="PRINTS" id="PR00084">
    <property type="entry name" value="MTLDHDRGNASE"/>
</dbReference>
<dbReference type="InterPro" id="IPR013118">
    <property type="entry name" value="Mannitol_DH_C"/>
</dbReference>
<dbReference type="EC" id="1.1.1.17" evidence="2 7"/>
<comment type="caution">
    <text evidence="10">The sequence shown here is derived from an EMBL/GenBank/DDBJ whole genome shotgun (WGS) entry which is preliminary data.</text>
</comment>
<dbReference type="SUPFAM" id="SSF51735">
    <property type="entry name" value="NAD(P)-binding Rossmann-fold domains"/>
    <property type="match status" value="1"/>
</dbReference>
<keyword evidence="11" id="KW-1185">Reference proteome</keyword>
<accession>A0A926IK83</accession>
<dbReference type="InterPro" id="IPR023028">
    <property type="entry name" value="Mannitol_1_phos_5_DH"/>
</dbReference>
<dbReference type="RefSeq" id="WP_262429676.1">
    <property type="nucleotide sequence ID" value="NZ_JACRTG010000018.1"/>
</dbReference>
<evidence type="ECO:0000256" key="6">
    <source>
        <dbReference type="ARBA" id="ARBA00048615"/>
    </source>
</evidence>
<evidence type="ECO:0000256" key="5">
    <source>
        <dbReference type="ARBA" id="ARBA00023027"/>
    </source>
</evidence>
<dbReference type="Proteomes" id="UP000601171">
    <property type="component" value="Unassembled WGS sequence"/>
</dbReference>
<dbReference type="InterPro" id="IPR000669">
    <property type="entry name" value="Mannitol_DH"/>
</dbReference>
<dbReference type="Gene3D" id="1.10.1040.10">
    <property type="entry name" value="N-(1-d-carboxylethyl)-l-norvaline Dehydrogenase, domain 2"/>
    <property type="match status" value="1"/>
</dbReference>
<dbReference type="Pfam" id="PF08125">
    <property type="entry name" value="Mannitol_dh_C"/>
    <property type="match status" value="1"/>
</dbReference>
<feature type="binding site" evidence="7">
    <location>
        <begin position="3"/>
        <end position="14"/>
    </location>
    <ligand>
        <name>NAD(+)</name>
        <dbReference type="ChEBI" id="CHEBI:57540"/>
    </ligand>
</feature>
<dbReference type="NCBIfam" id="NF002652">
    <property type="entry name" value="PRK02318.2-5"/>
    <property type="match status" value="1"/>
</dbReference>
<name>A0A926IK83_9FIRM</name>
<evidence type="ECO:0000256" key="1">
    <source>
        <dbReference type="ARBA" id="ARBA00006541"/>
    </source>
</evidence>
<comment type="catalytic activity">
    <reaction evidence="6 7">
        <text>D-mannitol 1-phosphate + NAD(+) = beta-D-fructose 6-phosphate + NADH + H(+)</text>
        <dbReference type="Rhea" id="RHEA:19661"/>
        <dbReference type="ChEBI" id="CHEBI:15378"/>
        <dbReference type="ChEBI" id="CHEBI:57540"/>
        <dbReference type="ChEBI" id="CHEBI:57634"/>
        <dbReference type="ChEBI" id="CHEBI:57945"/>
        <dbReference type="ChEBI" id="CHEBI:61381"/>
        <dbReference type="EC" id="1.1.1.17"/>
    </reaction>
</comment>
<feature type="domain" description="Mannitol dehydrogenase N-terminal" evidence="8">
    <location>
        <begin position="1"/>
        <end position="192"/>
    </location>
</feature>
<dbReference type="PANTHER" id="PTHR30524:SF0">
    <property type="entry name" value="ALTRONATE OXIDOREDUCTASE-RELATED"/>
    <property type="match status" value="1"/>
</dbReference>
<dbReference type="InterPro" id="IPR008927">
    <property type="entry name" value="6-PGluconate_DH-like_C_sf"/>
</dbReference>
<dbReference type="SUPFAM" id="SSF48179">
    <property type="entry name" value="6-phosphogluconate dehydrogenase C-terminal domain-like"/>
    <property type="match status" value="1"/>
</dbReference>
<organism evidence="10 11">
    <name type="scientific">Paratissierella segnis</name>
    <dbReference type="NCBI Taxonomy" id="2763679"/>
    <lineage>
        <taxon>Bacteria</taxon>
        <taxon>Bacillati</taxon>
        <taxon>Bacillota</taxon>
        <taxon>Tissierellia</taxon>
        <taxon>Tissierellales</taxon>
        <taxon>Tissierellaceae</taxon>
        <taxon>Paratissierella</taxon>
    </lineage>
</organism>
<feature type="domain" description="Mannitol dehydrogenase C-terminal" evidence="9">
    <location>
        <begin position="204"/>
        <end position="380"/>
    </location>
</feature>
<evidence type="ECO:0000313" key="11">
    <source>
        <dbReference type="Proteomes" id="UP000601171"/>
    </source>
</evidence>
<keyword evidence="5 7" id="KW-0520">NAD</keyword>
<dbReference type="HAMAP" id="MF_00196">
    <property type="entry name" value="Mannitol_dehydrog"/>
    <property type="match status" value="1"/>
</dbReference>
<dbReference type="InterPro" id="IPR036291">
    <property type="entry name" value="NAD(P)-bd_dom_sf"/>
</dbReference>
<evidence type="ECO:0000313" key="10">
    <source>
        <dbReference type="EMBL" id="MBC8588226.1"/>
    </source>
</evidence>
<dbReference type="NCBIfam" id="NF002646">
    <property type="entry name" value="PRK02318.1-2"/>
    <property type="match status" value="1"/>
</dbReference>
<dbReference type="EMBL" id="JACRTG010000018">
    <property type="protein sequence ID" value="MBC8588226.1"/>
    <property type="molecule type" value="Genomic_DNA"/>
</dbReference>
<dbReference type="InterPro" id="IPR013328">
    <property type="entry name" value="6PGD_dom2"/>
</dbReference>
<dbReference type="InterPro" id="IPR023027">
    <property type="entry name" value="Mannitol_DH_CS"/>
</dbReference>
<comment type="similarity">
    <text evidence="1 7">Belongs to the mannitol dehydrogenase family.</text>
</comment>
<sequence length="390" mass="44835">MKALIFGAGNIGRGFIGQILKVNCYDLIFADISDKIIDEINLKREYNVYFASNDEKSIRISDVIGIHNLKDMERLKEAIRIADLITTSVGPNILPIIAKTISDGIKERLSKENIEFFNIMACENAIGATDTLKKNLYLHLDEEEKVKAEKYIGFPNSAVDRIVPIQKNENILDVTVEPYHEWVVEADKFRGNFKPIKGVEYKKDLKPYIERKLFTVNTGHATTAYIGNAFGYKTIIEAMDDEKIEEMVLGVLKETSEYLIESFKFGEEEQRKYVDTIINRFKNPHISDDIIRVARAPIRKISANERFIYPAQQLIKMGKIPYNLAKAISYILKYINPEDKESIELNDYLKENNISKTLKKYSGLEEDSILTELVEESYYNLEKSPSNIRM</sequence>
<gene>
    <name evidence="7" type="primary">mtlD</name>
    <name evidence="10" type="ORF">H8707_08230</name>
</gene>